<dbReference type="Proteomes" id="UP001229421">
    <property type="component" value="Unassembled WGS sequence"/>
</dbReference>
<evidence type="ECO:0000259" key="3">
    <source>
        <dbReference type="SMART" id="SM00328"/>
    </source>
</evidence>
<accession>A0AAD8LEP7</accession>
<dbReference type="SUPFAM" id="SSF55394">
    <property type="entry name" value="Bactericidal permeability-increasing protein, BPI"/>
    <property type="match status" value="2"/>
</dbReference>
<dbReference type="InterPro" id="IPR001124">
    <property type="entry name" value="Lipid-bd_serum_glycop_C"/>
</dbReference>
<keyword evidence="6" id="KW-1185">Reference proteome</keyword>
<proteinExistence type="predicted"/>
<dbReference type="Pfam" id="PF02886">
    <property type="entry name" value="LBP_BPI_CETP_C"/>
    <property type="match status" value="1"/>
</dbReference>
<keyword evidence="1" id="KW-0325">Glycoprotein</keyword>
<dbReference type="Gene3D" id="3.15.10.10">
    <property type="entry name" value="Bactericidal permeability-increasing protein, domain 1"/>
    <property type="match status" value="1"/>
</dbReference>
<dbReference type="PIRSF" id="PIRSF002417">
    <property type="entry name" value="Lipid_binding_protein"/>
    <property type="match status" value="1"/>
</dbReference>
<dbReference type="InterPro" id="IPR017943">
    <property type="entry name" value="Bactericidal_perm-incr_a/b_dom"/>
</dbReference>
<evidence type="ECO:0000313" key="6">
    <source>
        <dbReference type="Proteomes" id="UP001229421"/>
    </source>
</evidence>
<feature type="chain" id="PRO_5042193956" description="Lipid-binding serum glycoprotein C-terminal domain-containing protein" evidence="2">
    <location>
        <begin position="24"/>
        <end position="487"/>
    </location>
</feature>
<dbReference type="SMART" id="SM00329">
    <property type="entry name" value="BPI2"/>
    <property type="match status" value="1"/>
</dbReference>
<dbReference type="Gene3D" id="3.15.20.10">
    <property type="entry name" value="Bactericidal permeability-increasing protein, domain 2"/>
    <property type="match status" value="1"/>
</dbReference>
<name>A0AAD8LEP7_TARER</name>
<gene>
    <name evidence="5" type="ORF">QVD17_05603</name>
</gene>
<dbReference type="GO" id="GO:0005615">
    <property type="term" value="C:extracellular space"/>
    <property type="evidence" value="ECO:0007669"/>
    <property type="project" value="InterPro"/>
</dbReference>
<keyword evidence="2" id="KW-0732">Signal</keyword>
<dbReference type="GO" id="GO:0008289">
    <property type="term" value="F:lipid binding"/>
    <property type="evidence" value="ECO:0007669"/>
    <property type="project" value="InterPro"/>
</dbReference>
<sequence length="487" mass="53747">MSPLITHLILTLSLIIHPQLITGEQSFISILITQNGLDFVKNLLQNRAISTITHSPIPKFESSVHIPVIGEVRILLSDVNIHQLNVGVSKVIPGSDGVAISGSDVACDLDMRWHYSYGSSIFPISISDSGTSNIQVHGMEMMVRVGLDTRKGYVKLSTNECNCHIDDITIHLDGGASWLYQAILDAFKEEIVSTVENTITYVLRTELSNLGSLLERLPKLLPVDDVASLNVTFVNNPLLTGTSIGFEISGLFVENKTDTHSFRNSLQPPVHCSDPSKMIGIALDEAVFISALALYYNAMFMHWIVDKLPEQSLLNTAGWRFIVPELYRKYPNDNMILNLSLSDPPTVQISSQKIDSVIYADLVIDVLDRNDTIPVACISLVISGMGSVQVIGNNLAAHLKMDDLATSLKWSNIGNLHMFLIQPVIWAIFETVFVPYVNARIGIGFPLPIIRGFMLRNAEIITSNSRITVCSDVTYDEAFDSTLVYTS</sequence>
<dbReference type="SMART" id="SM00328">
    <property type="entry name" value="BPI1"/>
    <property type="match status" value="1"/>
</dbReference>
<evidence type="ECO:0008006" key="7">
    <source>
        <dbReference type="Google" id="ProtNLM"/>
    </source>
</evidence>
<dbReference type="InterPro" id="IPR017942">
    <property type="entry name" value="Lipid-bd_serum_glycop_N"/>
</dbReference>
<feature type="domain" description="Lipid-binding serum glycoprotein N-terminal" evidence="3">
    <location>
        <begin position="32"/>
        <end position="257"/>
    </location>
</feature>
<evidence type="ECO:0000256" key="1">
    <source>
        <dbReference type="ARBA" id="ARBA00023180"/>
    </source>
</evidence>
<dbReference type="InterPro" id="IPR045897">
    <property type="entry name" value="BPI/LBP_pln"/>
</dbReference>
<dbReference type="Pfam" id="PF01273">
    <property type="entry name" value="LBP_BPI_CETP"/>
    <property type="match status" value="1"/>
</dbReference>
<protein>
    <recommendedName>
        <fullName evidence="7">Lipid-binding serum glycoprotein C-terminal domain-containing protein</fullName>
    </recommendedName>
</protein>
<dbReference type="AlphaFoldDB" id="A0AAD8LEP7"/>
<dbReference type="PANTHER" id="PTHR46801:SF2">
    <property type="entry name" value="LIPOPOLYSACCHARIDE-BINDING PROTEIN"/>
    <property type="match status" value="1"/>
</dbReference>
<comment type="caution">
    <text evidence="5">The sequence shown here is derived from an EMBL/GenBank/DDBJ whole genome shotgun (WGS) entry which is preliminary data.</text>
</comment>
<dbReference type="InterPro" id="IPR030675">
    <property type="entry name" value="BPI/LBP"/>
</dbReference>
<evidence type="ECO:0000259" key="4">
    <source>
        <dbReference type="SMART" id="SM00329"/>
    </source>
</evidence>
<feature type="signal peptide" evidence="2">
    <location>
        <begin position="1"/>
        <end position="23"/>
    </location>
</feature>
<organism evidence="5 6">
    <name type="scientific">Tagetes erecta</name>
    <name type="common">African marigold</name>
    <dbReference type="NCBI Taxonomy" id="13708"/>
    <lineage>
        <taxon>Eukaryota</taxon>
        <taxon>Viridiplantae</taxon>
        <taxon>Streptophyta</taxon>
        <taxon>Embryophyta</taxon>
        <taxon>Tracheophyta</taxon>
        <taxon>Spermatophyta</taxon>
        <taxon>Magnoliopsida</taxon>
        <taxon>eudicotyledons</taxon>
        <taxon>Gunneridae</taxon>
        <taxon>Pentapetalae</taxon>
        <taxon>asterids</taxon>
        <taxon>campanulids</taxon>
        <taxon>Asterales</taxon>
        <taxon>Asteraceae</taxon>
        <taxon>Asteroideae</taxon>
        <taxon>Heliantheae alliance</taxon>
        <taxon>Tageteae</taxon>
        <taxon>Tagetes</taxon>
    </lineage>
</organism>
<dbReference type="PANTHER" id="PTHR46801">
    <property type="entry name" value="OS06G0309200 PROTEIN"/>
    <property type="match status" value="1"/>
</dbReference>
<evidence type="ECO:0000313" key="5">
    <source>
        <dbReference type="EMBL" id="KAK1439783.1"/>
    </source>
</evidence>
<reference evidence="5" key="1">
    <citation type="journal article" date="2023" name="bioRxiv">
        <title>Improved chromosome-level genome assembly for marigold (Tagetes erecta).</title>
        <authorList>
            <person name="Jiang F."/>
            <person name="Yuan L."/>
            <person name="Wang S."/>
            <person name="Wang H."/>
            <person name="Xu D."/>
            <person name="Wang A."/>
            <person name="Fan W."/>
        </authorList>
    </citation>
    <scope>NUCLEOTIDE SEQUENCE</scope>
    <source>
        <strain evidence="5">WSJ</strain>
        <tissue evidence="5">Leaf</tissue>
    </source>
</reference>
<evidence type="ECO:0000256" key="2">
    <source>
        <dbReference type="SAM" id="SignalP"/>
    </source>
</evidence>
<feature type="domain" description="Lipid-binding serum glycoprotein C-terminal" evidence="4">
    <location>
        <begin position="273"/>
        <end position="471"/>
    </location>
</feature>
<dbReference type="EMBL" id="JAUHHV010000001">
    <property type="protein sequence ID" value="KAK1439783.1"/>
    <property type="molecule type" value="Genomic_DNA"/>
</dbReference>